<proteinExistence type="predicted"/>
<feature type="compositionally biased region" description="Basic and acidic residues" evidence="1">
    <location>
        <begin position="144"/>
        <end position="156"/>
    </location>
</feature>
<gene>
    <name evidence="2" type="ORF">OJ997_22540</name>
</gene>
<reference evidence="2" key="1">
    <citation type="submission" date="2022-10" db="EMBL/GenBank/DDBJ databases">
        <title>The WGS of Solirubrobacter phytolaccae KCTC 29190.</title>
        <authorList>
            <person name="Jiang Z."/>
        </authorList>
    </citation>
    <scope>NUCLEOTIDE SEQUENCE</scope>
    <source>
        <strain evidence="2">KCTC 29190</strain>
    </source>
</reference>
<comment type="caution">
    <text evidence="2">The sequence shown here is derived from an EMBL/GenBank/DDBJ whole genome shotgun (WGS) entry which is preliminary data.</text>
</comment>
<protein>
    <submittedName>
        <fullName evidence="2">Uncharacterized protein</fullName>
    </submittedName>
</protein>
<accession>A0A9X3NDV1</accession>
<name>A0A9X3NDV1_9ACTN</name>
<dbReference type="Proteomes" id="UP001147653">
    <property type="component" value="Unassembled WGS sequence"/>
</dbReference>
<organism evidence="2 3">
    <name type="scientific">Solirubrobacter phytolaccae</name>
    <dbReference type="NCBI Taxonomy" id="1404360"/>
    <lineage>
        <taxon>Bacteria</taxon>
        <taxon>Bacillati</taxon>
        <taxon>Actinomycetota</taxon>
        <taxon>Thermoleophilia</taxon>
        <taxon>Solirubrobacterales</taxon>
        <taxon>Solirubrobacteraceae</taxon>
        <taxon>Solirubrobacter</taxon>
    </lineage>
</organism>
<evidence type="ECO:0000256" key="1">
    <source>
        <dbReference type="SAM" id="MobiDB-lite"/>
    </source>
</evidence>
<feature type="region of interest" description="Disordered" evidence="1">
    <location>
        <begin position="134"/>
        <end position="156"/>
    </location>
</feature>
<dbReference type="AlphaFoldDB" id="A0A9X3NDV1"/>
<dbReference type="EMBL" id="JAPDDP010000047">
    <property type="protein sequence ID" value="MDA0183105.1"/>
    <property type="molecule type" value="Genomic_DNA"/>
</dbReference>
<feature type="compositionally biased region" description="Basic and acidic residues" evidence="1">
    <location>
        <begin position="172"/>
        <end position="192"/>
    </location>
</feature>
<feature type="region of interest" description="Disordered" evidence="1">
    <location>
        <begin position="172"/>
        <end position="197"/>
    </location>
</feature>
<sequence>MAAAQEERGRGAHAEAVRRVLGLLEHAVGGARVALGGLVVDATGGRGRLEEVVGDVARVLLALGGEERVGEAPEAVLLGSRGGQLTGLDGVLADEREQVQFELELAGTDVALDDRREHVAGVGAAERALQVGELHERHGRRRRAEPDAVLREPGEARAHGLRLRDGVLLGEARDGDRSRGERERGRRDDDQSPARSTPLRGLAFLGLDRFPPLACGLLLLHP</sequence>
<evidence type="ECO:0000313" key="2">
    <source>
        <dbReference type="EMBL" id="MDA0183105.1"/>
    </source>
</evidence>
<evidence type="ECO:0000313" key="3">
    <source>
        <dbReference type="Proteomes" id="UP001147653"/>
    </source>
</evidence>
<keyword evidence="3" id="KW-1185">Reference proteome</keyword>